<feature type="transmembrane region" description="Helical" evidence="1">
    <location>
        <begin position="58"/>
        <end position="78"/>
    </location>
</feature>
<name>A3IWN4_9CHRO</name>
<feature type="non-terminal residue" evidence="2">
    <location>
        <position position="1"/>
    </location>
</feature>
<organism evidence="2 3">
    <name type="scientific">Crocosphaera chwakensis CCY0110</name>
    <dbReference type="NCBI Taxonomy" id="391612"/>
    <lineage>
        <taxon>Bacteria</taxon>
        <taxon>Bacillati</taxon>
        <taxon>Cyanobacteriota</taxon>
        <taxon>Cyanophyceae</taxon>
        <taxon>Oscillatoriophycideae</taxon>
        <taxon>Chroococcales</taxon>
        <taxon>Aphanothecaceae</taxon>
        <taxon>Crocosphaera</taxon>
        <taxon>Crocosphaera chwakensis</taxon>
    </lineage>
</organism>
<reference evidence="2 3" key="1">
    <citation type="submission" date="2007-03" db="EMBL/GenBank/DDBJ databases">
        <authorList>
            <person name="Stal L."/>
            <person name="Ferriera S."/>
            <person name="Johnson J."/>
            <person name="Kravitz S."/>
            <person name="Beeson K."/>
            <person name="Sutton G."/>
            <person name="Rogers Y.-H."/>
            <person name="Friedman R."/>
            <person name="Frazier M."/>
            <person name="Venter J.C."/>
        </authorList>
    </citation>
    <scope>NUCLEOTIDE SEQUENCE [LARGE SCALE GENOMIC DNA]</scope>
    <source>
        <strain evidence="2 3">CCY0110</strain>
    </source>
</reference>
<evidence type="ECO:0000313" key="3">
    <source>
        <dbReference type="Proteomes" id="UP000003781"/>
    </source>
</evidence>
<keyword evidence="1" id="KW-0472">Membrane</keyword>
<accession>A3IWN4</accession>
<gene>
    <name evidence="2" type="ORF">CY0110_12137</name>
</gene>
<dbReference type="EMBL" id="AAXW01000053">
    <property type="protein sequence ID" value="EAZ89145.1"/>
    <property type="molecule type" value="Genomic_DNA"/>
</dbReference>
<evidence type="ECO:0000313" key="2">
    <source>
        <dbReference type="EMBL" id="EAZ89145.1"/>
    </source>
</evidence>
<dbReference type="AlphaFoldDB" id="A3IWN4"/>
<protein>
    <recommendedName>
        <fullName evidence="4">PilZ domain-containing protein</fullName>
    </recommendedName>
</protein>
<feature type="transmembrane region" description="Helical" evidence="1">
    <location>
        <begin position="18"/>
        <end position="38"/>
    </location>
</feature>
<keyword evidence="1" id="KW-1133">Transmembrane helix</keyword>
<evidence type="ECO:0000256" key="1">
    <source>
        <dbReference type="SAM" id="Phobius"/>
    </source>
</evidence>
<dbReference type="Proteomes" id="UP000003781">
    <property type="component" value="Unassembled WGS sequence"/>
</dbReference>
<proteinExistence type="predicted"/>
<comment type="caution">
    <text evidence="2">The sequence shown here is derived from an EMBL/GenBank/DDBJ whole genome shotgun (WGS) entry which is preliminary data.</text>
</comment>
<keyword evidence="3" id="KW-1185">Reference proteome</keyword>
<dbReference type="eggNOG" id="COG1215">
    <property type="taxonomic scope" value="Bacteria"/>
</dbReference>
<keyword evidence="1" id="KW-0812">Transmembrane</keyword>
<sequence length="215" mass="25003">KVTPKGLSQERFIFNEKLAYPLFILLALNCISLSYSMFLVFSDNSSIVEPQLLGGLQLIWLFNLYNILILIISLYMMVDAPKSDVYHWLTVRKKVKIFELDSYYNTKGLITKISEVGAEIRVNNNQFSLNKIIKIKFPKHNLVIAAIIKDIQFHKSYSQLIVTFSDLSLLEERKLIAILYGNSDQWKSKKTPGELKSLWLMLKVLVRPNFLRKRQ</sequence>
<evidence type="ECO:0008006" key="4">
    <source>
        <dbReference type="Google" id="ProtNLM"/>
    </source>
</evidence>